<feature type="compositionally biased region" description="Polar residues" evidence="1">
    <location>
        <begin position="72"/>
        <end position="81"/>
    </location>
</feature>
<keyword evidence="4" id="KW-1185">Reference proteome</keyword>
<keyword evidence="2" id="KW-0472">Membrane</keyword>
<sequence>MHTRRKPIRPACSRSTPNYVLGITVLSIITIFLFVEMCVLVLGELAPVLAAGPIAPPPIKQPRGLLPGRTVTPASRCSDSLSPPRAVPNPFRGATPVSKNSTTERVYSWAIGPQPATPLQRGDFSGVPRCPRADRPRAAWGHNLDRGPAPVFSWGRPPPGALPRCIPTGRNHSRALGPLPHFRSRGGTRPGSPAAPLRLPSRRVGSRPYARPRLWPRAQASGPRARQRADFAPRHSPGSPRGPTLARSLPPAQPLRSDLDRPGEVALSNVFSPAPPEREIQACAISGSLATPPRFLVQLVCSSRI</sequence>
<feature type="transmembrane region" description="Helical" evidence="2">
    <location>
        <begin position="20"/>
        <end position="43"/>
    </location>
</feature>
<keyword evidence="2" id="KW-0812">Transmembrane</keyword>
<feature type="region of interest" description="Disordered" evidence="1">
    <location>
        <begin position="162"/>
        <end position="260"/>
    </location>
</feature>
<evidence type="ECO:0000313" key="4">
    <source>
        <dbReference type="Proteomes" id="UP001066276"/>
    </source>
</evidence>
<proteinExistence type="predicted"/>
<name>A0AAV7V783_PLEWA</name>
<evidence type="ECO:0000256" key="2">
    <source>
        <dbReference type="SAM" id="Phobius"/>
    </source>
</evidence>
<dbReference type="EMBL" id="JANPWB010000003">
    <property type="protein sequence ID" value="KAJ1197375.1"/>
    <property type="molecule type" value="Genomic_DNA"/>
</dbReference>
<dbReference type="AlphaFoldDB" id="A0AAV7V783"/>
<keyword evidence="2" id="KW-1133">Transmembrane helix</keyword>
<reference evidence="3" key="1">
    <citation type="journal article" date="2022" name="bioRxiv">
        <title>Sequencing and chromosome-scale assembly of the giantPleurodeles waltlgenome.</title>
        <authorList>
            <person name="Brown T."/>
            <person name="Elewa A."/>
            <person name="Iarovenko S."/>
            <person name="Subramanian E."/>
            <person name="Araus A.J."/>
            <person name="Petzold A."/>
            <person name="Susuki M."/>
            <person name="Suzuki K.-i.T."/>
            <person name="Hayashi T."/>
            <person name="Toyoda A."/>
            <person name="Oliveira C."/>
            <person name="Osipova E."/>
            <person name="Leigh N.D."/>
            <person name="Simon A."/>
            <person name="Yun M.H."/>
        </authorList>
    </citation>
    <scope>NUCLEOTIDE SEQUENCE</scope>
    <source>
        <strain evidence="3">20211129_DDA</strain>
        <tissue evidence="3">Liver</tissue>
    </source>
</reference>
<comment type="caution">
    <text evidence="3">The sequence shown here is derived from an EMBL/GenBank/DDBJ whole genome shotgun (WGS) entry which is preliminary data.</text>
</comment>
<protein>
    <submittedName>
        <fullName evidence="3">Uncharacterized protein</fullName>
    </submittedName>
</protein>
<accession>A0AAV7V783</accession>
<feature type="region of interest" description="Disordered" evidence="1">
    <location>
        <begin position="71"/>
        <end position="99"/>
    </location>
</feature>
<evidence type="ECO:0000313" key="3">
    <source>
        <dbReference type="EMBL" id="KAJ1197375.1"/>
    </source>
</evidence>
<gene>
    <name evidence="3" type="ORF">NDU88_001235</name>
</gene>
<organism evidence="3 4">
    <name type="scientific">Pleurodeles waltl</name>
    <name type="common">Iberian ribbed newt</name>
    <dbReference type="NCBI Taxonomy" id="8319"/>
    <lineage>
        <taxon>Eukaryota</taxon>
        <taxon>Metazoa</taxon>
        <taxon>Chordata</taxon>
        <taxon>Craniata</taxon>
        <taxon>Vertebrata</taxon>
        <taxon>Euteleostomi</taxon>
        <taxon>Amphibia</taxon>
        <taxon>Batrachia</taxon>
        <taxon>Caudata</taxon>
        <taxon>Salamandroidea</taxon>
        <taxon>Salamandridae</taxon>
        <taxon>Pleurodelinae</taxon>
        <taxon>Pleurodeles</taxon>
    </lineage>
</organism>
<dbReference type="Proteomes" id="UP001066276">
    <property type="component" value="Chromosome 2_1"/>
</dbReference>
<evidence type="ECO:0000256" key="1">
    <source>
        <dbReference type="SAM" id="MobiDB-lite"/>
    </source>
</evidence>